<dbReference type="EMBL" id="BOMB01000026">
    <property type="protein sequence ID" value="GID13737.1"/>
    <property type="molecule type" value="Genomic_DNA"/>
</dbReference>
<dbReference type="Gene3D" id="3.40.630.30">
    <property type="match status" value="1"/>
</dbReference>
<reference evidence="4" key="1">
    <citation type="submission" date="2021-01" db="EMBL/GenBank/DDBJ databases">
        <title>Whole genome shotgun sequence of Actinocatenispora rupis NBRC 107355.</title>
        <authorList>
            <person name="Komaki H."/>
            <person name="Tamura T."/>
        </authorList>
    </citation>
    <scope>NUCLEOTIDE SEQUENCE</scope>
    <source>
        <strain evidence="4">NBRC 107355</strain>
    </source>
</reference>
<keyword evidence="5" id="KW-1185">Reference proteome</keyword>
<dbReference type="PANTHER" id="PTHR43877:SF1">
    <property type="entry name" value="ACETYLTRANSFERASE"/>
    <property type="match status" value="1"/>
</dbReference>
<dbReference type="GO" id="GO:0016747">
    <property type="term" value="F:acyltransferase activity, transferring groups other than amino-acyl groups"/>
    <property type="evidence" value="ECO:0007669"/>
    <property type="project" value="InterPro"/>
</dbReference>
<evidence type="ECO:0000313" key="4">
    <source>
        <dbReference type="EMBL" id="GID13737.1"/>
    </source>
</evidence>
<sequence length="333" mass="36160">MDSWLAVREAAAAADTPDMPPECREDVVGGLRVPWPAERARRWVAESDGRVVATMILSFQEVDNLDNVELDLVVHPGFRRRGIGTALHDLAVREARAAGCRRLMSESVRALPGGPASDGAGSLFARTTGATLAQTEVRRRLDVSTVDRTGLAARIAALTTDAAGYTLLGWCGAAPDDTVEGLAALQSRFLSEAPLGDLAWEPQQVDVARRRAGERSFAARGRVRYETVARHDATGEIVAWTDVNRYHRPADVWFQDITLVLPEHRGHRLGLLVKLANLAQVLDGEPAVAVHTWNAEENAHMIAINEEMGFRAVDAWDAWQLDLGEPAGRAGTG</sequence>
<evidence type="ECO:0000256" key="2">
    <source>
        <dbReference type="ARBA" id="ARBA00023315"/>
    </source>
</evidence>
<keyword evidence="1" id="KW-0808">Transferase</keyword>
<feature type="domain" description="N-acetyltransferase" evidence="3">
    <location>
        <begin position="1"/>
        <end position="161"/>
    </location>
</feature>
<dbReference type="Proteomes" id="UP000612808">
    <property type="component" value="Unassembled WGS sequence"/>
</dbReference>
<proteinExistence type="predicted"/>
<dbReference type="InterPro" id="IPR016181">
    <property type="entry name" value="Acyl_CoA_acyltransferase"/>
</dbReference>
<evidence type="ECO:0000256" key="1">
    <source>
        <dbReference type="ARBA" id="ARBA00022679"/>
    </source>
</evidence>
<organism evidence="4 5">
    <name type="scientific">Actinocatenispora rupis</name>
    <dbReference type="NCBI Taxonomy" id="519421"/>
    <lineage>
        <taxon>Bacteria</taxon>
        <taxon>Bacillati</taxon>
        <taxon>Actinomycetota</taxon>
        <taxon>Actinomycetes</taxon>
        <taxon>Micromonosporales</taxon>
        <taxon>Micromonosporaceae</taxon>
        <taxon>Actinocatenispora</taxon>
    </lineage>
</organism>
<dbReference type="CDD" id="cd04301">
    <property type="entry name" value="NAT_SF"/>
    <property type="match status" value="1"/>
</dbReference>
<dbReference type="PANTHER" id="PTHR43877">
    <property type="entry name" value="AMINOALKYLPHOSPHONATE N-ACETYLTRANSFERASE-RELATED-RELATED"/>
    <property type="match status" value="1"/>
</dbReference>
<protein>
    <submittedName>
        <fullName evidence="4">GNAT family N-acetyltransferase</fullName>
    </submittedName>
</protein>
<dbReference type="AlphaFoldDB" id="A0A8J3JC00"/>
<dbReference type="InterPro" id="IPR050832">
    <property type="entry name" value="Bact_Acetyltransf"/>
</dbReference>
<evidence type="ECO:0000313" key="5">
    <source>
        <dbReference type="Proteomes" id="UP000612808"/>
    </source>
</evidence>
<evidence type="ECO:0000259" key="3">
    <source>
        <dbReference type="PROSITE" id="PS51186"/>
    </source>
</evidence>
<dbReference type="SUPFAM" id="SSF55729">
    <property type="entry name" value="Acyl-CoA N-acyltransferases (Nat)"/>
    <property type="match status" value="2"/>
</dbReference>
<gene>
    <name evidence="4" type="ORF">Aru02nite_46260</name>
</gene>
<accession>A0A8J3JC00</accession>
<dbReference type="Pfam" id="PF00583">
    <property type="entry name" value="Acetyltransf_1"/>
    <property type="match status" value="1"/>
</dbReference>
<comment type="caution">
    <text evidence="4">The sequence shown here is derived from an EMBL/GenBank/DDBJ whole genome shotgun (WGS) entry which is preliminary data.</text>
</comment>
<dbReference type="PROSITE" id="PS51186">
    <property type="entry name" value="GNAT"/>
    <property type="match status" value="1"/>
</dbReference>
<keyword evidence="2" id="KW-0012">Acyltransferase</keyword>
<dbReference type="InterPro" id="IPR000182">
    <property type="entry name" value="GNAT_dom"/>
</dbReference>
<name>A0A8J3JC00_9ACTN</name>